<dbReference type="AlphaFoldDB" id="A0AAV3ZXJ5"/>
<evidence type="ECO:0000313" key="3">
    <source>
        <dbReference type="Proteomes" id="UP000735302"/>
    </source>
</evidence>
<evidence type="ECO:0000256" key="1">
    <source>
        <dbReference type="SAM" id="MobiDB-lite"/>
    </source>
</evidence>
<organism evidence="2 3">
    <name type="scientific">Plakobranchus ocellatus</name>
    <dbReference type="NCBI Taxonomy" id="259542"/>
    <lineage>
        <taxon>Eukaryota</taxon>
        <taxon>Metazoa</taxon>
        <taxon>Spiralia</taxon>
        <taxon>Lophotrochozoa</taxon>
        <taxon>Mollusca</taxon>
        <taxon>Gastropoda</taxon>
        <taxon>Heterobranchia</taxon>
        <taxon>Euthyneura</taxon>
        <taxon>Panpulmonata</taxon>
        <taxon>Sacoglossa</taxon>
        <taxon>Placobranchoidea</taxon>
        <taxon>Plakobranchidae</taxon>
        <taxon>Plakobranchus</taxon>
    </lineage>
</organism>
<dbReference type="EMBL" id="BLXT01003727">
    <property type="protein sequence ID" value="GFO03671.1"/>
    <property type="molecule type" value="Genomic_DNA"/>
</dbReference>
<reference evidence="2 3" key="1">
    <citation type="journal article" date="2021" name="Elife">
        <title>Chloroplast acquisition without the gene transfer in kleptoplastic sea slugs, Plakobranchus ocellatus.</title>
        <authorList>
            <person name="Maeda T."/>
            <person name="Takahashi S."/>
            <person name="Yoshida T."/>
            <person name="Shimamura S."/>
            <person name="Takaki Y."/>
            <person name="Nagai Y."/>
            <person name="Toyoda A."/>
            <person name="Suzuki Y."/>
            <person name="Arimoto A."/>
            <person name="Ishii H."/>
            <person name="Satoh N."/>
            <person name="Nishiyama T."/>
            <person name="Hasebe M."/>
            <person name="Maruyama T."/>
            <person name="Minagawa J."/>
            <person name="Obokata J."/>
            <person name="Shigenobu S."/>
        </authorList>
    </citation>
    <scope>NUCLEOTIDE SEQUENCE [LARGE SCALE GENOMIC DNA]</scope>
</reference>
<gene>
    <name evidence="2" type="ORF">PoB_003017600</name>
</gene>
<dbReference type="Proteomes" id="UP000735302">
    <property type="component" value="Unassembled WGS sequence"/>
</dbReference>
<protein>
    <submittedName>
        <fullName evidence="2">Palmitoyltransferase</fullName>
    </submittedName>
</protein>
<sequence>MSIVIEALVCFFSIWSVVGLAGFHSYLAASELTTNEDIKGTFTAKRGQDNFNPFSKGSVAKNCLGVLCGPNVPSLIERRAVVVPEAQQPTLHVSVCGPGQAEKKEGHMMAVVGNGVGGGGSGGSGEERIPGSGSLDPSQVDAMKTVNTGTSTVNDSRPAVMVPDEVVHPPPSEGGMKKRDMISYQSPDGSINNKLPPLNGNGHRVNIYPANHGGVSYYRDSSPRSGPHDQHVAPAAAFRDGNNPKYVASRGVSTTDFQNAAY</sequence>
<keyword evidence="3" id="KW-1185">Reference proteome</keyword>
<comment type="caution">
    <text evidence="2">The sequence shown here is derived from an EMBL/GenBank/DDBJ whole genome shotgun (WGS) entry which is preliminary data.</text>
</comment>
<name>A0AAV3ZXJ5_9GAST</name>
<evidence type="ECO:0000313" key="2">
    <source>
        <dbReference type="EMBL" id="GFO03671.1"/>
    </source>
</evidence>
<proteinExistence type="predicted"/>
<accession>A0AAV3ZXJ5</accession>
<feature type="region of interest" description="Disordered" evidence="1">
    <location>
        <begin position="219"/>
        <end position="244"/>
    </location>
</feature>
<feature type="region of interest" description="Disordered" evidence="1">
    <location>
        <begin position="118"/>
        <end position="139"/>
    </location>
</feature>